<comment type="subcellular location">
    <subcellularLocation>
        <location evidence="1">Cytoplasm</location>
    </subcellularLocation>
</comment>
<protein>
    <recommendedName>
        <fullName evidence="7">Kinesin light chain</fullName>
    </recommendedName>
</protein>
<dbReference type="GO" id="GO:0019894">
    <property type="term" value="F:kinesin binding"/>
    <property type="evidence" value="ECO:0007669"/>
    <property type="project" value="TreeGrafter"/>
</dbReference>
<evidence type="ECO:0000313" key="6">
    <source>
        <dbReference type="Proteomes" id="UP001412239"/>
    </source>
</evidence>
<dbReference type="PANTHER" id="PTHR45783:SF3">
    <property type="entry name" value="KINESIN LIGHT CHAIN"/>
    <property type="match status" value="1"/>
</dbReference>
<organism evidence="5 6">
    <name type="scientific">Tuber aestivum</name>
    <name type="common">summer truffle</name>
    <dbReference type="NCBI Taxonomy" id="59557"/>
    <lineage>
        <taxon>Eukaryota</taxon>
        <taxon>Fungi</taxon>
        <taxon>Dikarya</taxon>
        <taxon>Ascomycota</taxon>
        <taxon>Pezizomycotina</taxon>
        <taxon>Pezizomycetes</taxon>
        <taxon>Pezizales</taxon>
        <taxon>Tuberaceae</taxon>
        <taxon>Tuber</taxon>
    </lineage>
</organism>
<keyword evidence="2" id="KW-0963">Cytoplasm</keyword>
<gene>
    <name evidence="5" type="ORF">GSTUAT00006632001</name>
</gene>
<reference evidence="5" key="1">
    <citation type="submission" date="2015-10" db="EMBL/GenBank/DDBJ databases">
        <authorList>
            <person name="Regsiter A."/>
            <person name="william w."/>
        </authorList>
    </citation>
    <scope>NUCLEOTIDE SEQUENCE</scope>
    <source>
        <strain evidence="5">Montdore</strain>
    </source>
</reference>
<dbReference type="GO" id="GO:0005737">
    <property type="term" value="C:cytoplasm"/>
    <property type="evidence" value="ECO:0007669"/>
    <property type="project" value="UniProtKB-SubCell"/>
</dbReference>
<dbReference type="AlphaFoldDB" id="A0A292PP28"/>
<dbReference type="InterPro" id="IPR011990">
    <property type="entry name" value="TPR-like_helical_dom_sf"/>
</dbReference>
<evidence type="ECO:0000256" key="2">
    <source>
        <dbReference type="ARBA" id="ARBA00022490"/>
    </source>
</evidence>
<keyword evidence="3" id="KW-0677">Repeat</keyword>
<feature type="non-terminal residue" evidence="5">
    <location>
        <position position="149"/>
    </location>
</feature>
<evidence type="ECO:0000256" key="3">
    <source>
        <dbReference type="ARBA" id="ARBA00022737"/>
    </source>
</evidence>
<evidence type="ECO:0000256" key="1">
    <source>
        <dbReference type="ARBA" id="ARBA00004496"/>
    </source>
</evidence>
<keyword evidence="6" id="KW-1185">Reference proteome</keyword>
<dbReference type="GO" id="GO:0007018">
    <property type="term" value="P:microtubule-based movement"/>
    <property type="evidence" value="ECO:0007669"/>
    <property type="project" value="TreeGrafter"/>
</dbReference>
<keyword evidence="4" id="KW-0802">TPR repeat</keyword>
<dbReference type="PANTHER" id="PTHR45783">
    <property type="entry name" value="KINESIN LIGHT CHAIN"/>
    <property type="match status" value="1"/>
</dbReference>
<name>A0A292PP28_9PEZI</name>
<accession>A0A292PP28</accession>
<evidence type="ECO:0000256" key="4">
    <source>
        <dbReference type="ARBA" id="ARBA00022803"/>
    </source>
</evidence>
<dbReference type="Pfam" id="PF13424">
    <property type="entry name" value="TPR_12"/>
    <property type="match status" value="1"/>
</dbReference>
<evidence type="ECO:0000313" key="5">
    <source>
        <dbReference type="EMBL" id="CUS09286.1"/>
    </source>
</evidence>
<feature type="non-terminal residue" evidence="5">
    <location>
        <position position="1"/>
    </location>
</feature>
<proteinExistence type="predicted"/>
<sequence length="149" mass="16705">RQNIPEDLLNQSGLGGADDPIEFRQAIGKLLGFSLVTTVKTQDKTFYELHRLVQLSLQVYLPTEELKRWRATALGVVSRHFPCHWNTVSNLASVLQSQGKYDESEAMNRRALDGCVNILGHDHPYTLTHVNNLAGVLQGQGKYKESEAM</sequence>
<dbReference type="GO" id="GO:0005871">
    <property type="term" value="C:kinesin complex"/>
    <property type="evidence" value="ECO:0007669"/>
    <property type="project" value="InterPro"/>
</dbReference>
<dbReference type="Gene3D" id="1.25.40.10">
    <property type="entry name" value="Tetratricopeptide repeat domain"/>
    <property type="match status" value="1"/>
</dbReference>
<dbReference type="InterPro" id="IPR002151">
    <property type="entry name" value="Kinesin_light"/>
</dbReference>
<dbReference type="EMBL" id="LN891089">
    <property type="protein sequence ID" value="CUS09286.1"/>
    <property type="molecule type" value="Genomic_DNA"/>
</dbReference>
<dbReference type="SUPFAM" id="SSF48452">
    <property type="entry name" value="TPR-like"/>
    <property type="match status" value="1"/>
</dbReference>
<evidence type="ECO:0008006" key="7">
    <source>
        <dbReference type="Google" id="ProtNLM"/>
    </source>
</evidence>
<dbReference type="Proteomes" id="UP001412239">
    <property type="component" value="Unassembled WGS sequence"/>
</dbReference>